<gene>
    <name evidence="9" type="ORF">IDH41_27325</name>
</gene>
<keyword evidence="6 7" id="KW-0472">Membrane</keyword>
<evidence type="ECO:0000256" key="7">
    <source>
        <dbReference type="RuleBase" id="RU363032"/>
    </source>
</evidence>
<dbReference type="Gene3D" id="1.10.3720.10">
    <property type="entry name" value="MetI-like"/>
    <property type="match status" value="1"/>
</dbReference>
<keyword evidence="2 7" id="KW-0813">Transport</keyword>
<dbReference type="GO" id="GO:0005886">
    <property type="term" value="C:plasma membrane"/>
    <property type="evidence" value="ECO:0007669"/>
    <property type="project" value="UniProtKB-SubCell"/>
</dbReference>
<organism evidence="9 10">
    <name type="scientific">Paenibacillus arenilitoris</name>
    <dbReference type="NCBI Taxonomy" id="2772299"/>
    <lineage>
        <taxon>Bacteria</taxon>
        <taxon>Bacillati</taxon>
        <taxon>Bacillota</taxon>
        <taxon>Bacilli</taxon>
        <taxon>Bacillales</taxon>
        <taxon>Paenibacillaceae</taxon>
        <taxon>Paenibacillus</taxon>
    </lineage>
</organism>
<evidence type="ECO:0000256" key="2">
    <source>
        <dbReference type="ARBA" id="ARBA00022448"/>
    </source>
</evidence>
<dbReference type="GO" id="GO:0055085">
    <property type="term" value="P:transmembrane transport"/>
    <property type="evidence" value="ECO:0007669"/>
    <property type="project" value="InterPro"/>
</dbReference>
<feature type="domain" description="ABC transmembrane type-1" evidence="8">
    <location>
        <begin position="74"/>
        <end position="271"/>
    </location>
</feature>
<dbReference type="PANTHER" id="PTHR43744:SF9">
    <property type="entry name" value="POLYGALACTURONAN_RHAMNOGALACTURONAN TRANSPORT SYSTEM PERMEASE PROTEIN YTCP"/>
    <property type="match status" value="1"/>
</dbReference>
<dbReference type="CDD" id="cd06261">
    <property type="entry name" value="TM_PBP2"/>
    <property type="match status" value="1"/>
</dbReference>
<feature type="transmembrane region" description="Helical" evidence="7">
    <location>
        <begin position="109"/>
        <end position="129"/>
    </location>
</feature>
<dbReference type="EMBL" id="JACXIY010000044">
    <property type="protein sequence ID" value="MBD2872302.1"/>
    <property type="molecule type" value="Genomic_DNA"/>
</dbReference>
<evidence type="ECO:0000256" key="1">
    <source>
        <dbReference type="ARBA" id="ARBA00004651"/>
    </source>
</evidence>
<dbReference type="RefSeq" id="WP_190866857.1">
    <property type="nucleotide sequence ID" value="NZ_JACXIY010000044.1"/>
</dbReference>
<comment type="subcellular location">
    <subcellularLocation>
        <location evidence="1 7">Cell membrane</location>
        <topology evidence="1 7">Multi-pass membrane protein</topology>
    </subcellularLocation>
</comment>
<protein>
    <submittedName>
        <fullName evidence="9">Carbohydrate ABC transporter permease</fullName>
    </submittedName>
</protein>
<evidence type="ECO:0000259" key="8">
    <source>
        <dbReference type="PROSITE" id="PS50928"/>
    </source>
</evidence>
<evidence type="ECO:0000256" key="3">
    <source>
        <dbReference type="ARBA" id="ARBA00022475"/>
    </source>
</evidence>
<feature type="transmembrane region" description="Helical" evidence="7">
    <location>
        <begin position="141"/>
        <end position="161"/>
    </location>
</feature>
<keyword evidence="5 7" id="KW-1133">Transmembrane helix</keyword>
<comment type="caution">
    <text evidence="9">The sequence shown here is derived from an EMBL/GenBank/DDBJ whole genome shotgun (WGS) entry which is preliminary data.</text>
</comment>
<evidence type="ECO:0000256" key="4">
    <source>
        <dbReference type="ARBA" id="ARBA00022692"/>
    </source>
</evidence>
<evidence type="ECO:0000313" key="9">
    <source>
        <dbReference type="EMBL" id="MBD2872302.1"/>
    </source>
</evidence>
<name>A0A927CSC6_9BACL</name>
<dbReference type="PROSITE" id="PS50928">
    <property type="entry name" value="ABC_TM1"/>
    <property type="match status" value="1"/>
</dbReference>
<dbReference type="AlphaFoldDB" id="A0A927CSC6"/>
<keyword evidence="10" id="KW-1185">Reference proteome</keyword>
<evidence type="ECO:0000313" key="10">
    <source>
        <dbReference type="Proteomes" id="UP000632125"/>
    </source>
</evidence>
<feature type="transmembrane region" description="Helical" evidence="7">
    <location>
        <begin position="257"/>
        <end position="274"/>
    </location>
</feature>
<dbReference type="Proteomes" id="UP000632125">
    <property type="component" value="Unassembled WGS sequence"/>
</dbReference>
<dbReference type="InterPro" id="IPR035906">
    <property type="entry name" value="MetI-like_sf"/>
</dbReference>
<feature type="transmembrane region" description="Helical" evidence="7">
    <location>
        <begin position="70"/>
        <end position="97"/>
    </location>
</feature>
<evidence type="ECO:0000256" key="6">
    <source>
        <dbReference type="ARBA" id="ARBA00023136"/>
    </source>
</evidence>
<keyword evidence="3" id="KW-1003">Cell membrane</keyword>
<reference evidence="9" key="1">
    <citation type="submission" date="2020-09" db="EMBL/GenBank/DDBJ databases">
        <title>A novel bacterium of genus Paenibacillus, isolated from South China Sea.</title>
        <authorList>
            <person name="Huang H."/>
            <person name="Mo K."/>
            <person name="Hu Y."/>
        </authorList>
    </citation>
    <scope>NUCLEOTIDE SEQUENCE</scope>
    <source>
        <strain evidence="9">IB182493</strain>
    </source>
</reference>
<keyword evidence="4 7" id="KW-0812">Transmembrane</keyword>
<dbReference type="PANTHER" id="PTHR43744">
    <property type="entry name" value="ABC TRANSPORTER PERMEASE PROTEIN MG189-RELATED-RELATED"/>
    <property type="match status" value="1"/>
</dbReference>
<dbReference type="InterPro" id="IPR000515">
    <property type="entry name" value="MetI-like"/>
</dbReference>
<comment type="similarity">
    <text evidence="7">Belongs to the binding-protein-dependent transport system permease family.</text>
</comment>
<evidence type="ECO:0000256" key="5">
    <source>
        <dbReference type="ARBA" id="ARBA00022989"/>
    </source>
</evidence>
<accession>A0A927CSC6</accession>
<dbReference type="SUPFAM" id="SSF161098">
    <property type="entry name" value="MetI-like"/>
    <property type="match status" value="1"/>
</dbReference>
<proteinExistence type="inferred from homology"/>
<feature type="transmembrane region" description="Helical" evidence="7">
    <location>
        <begin position="182"/>
        <end position="204"/>
    </location>
</feature>
<dbReference type="Pfam" id="PF00528">
    <property type="entry name" value="BPD_transp_1"/>
    <property type="match status" value="1"/>
</dbReference>
<sequence>MKNRTIGEIAAGYSNHILLTLAALTMILPFINVIAISFSMPWAVSANKVSFWPVDFTMESYNYLLSKSDLWRAMGVNVFVTVAGTAFSMLTTVMLAYSLSRPEFLIRKPVVLGIIFTMIFQPPMIPYFLTIKNLGLLDTVWAMIIPSGISAFNLIILRTFFIQLSGEIIEAAKIDGCSDFRAMWNIVMPLSKPALATVGLFYAVTYWNVFYHAVLFIRSSDLYPLQVKMREYISDTENIISGINQTGLPYNPDTLKMAVLVFATIPIIAVYPFLQKYFVHGMTIGSVKE</sequence>